<comment type="function">
    <text evidence="1">Actins are highly conserved proteins that are involved in various types of cell motility and are ubiquitously expressed in all eukaryotic cells. Multiple isoforms are involved in various cellular functions such as cytoskeleton structure, cell mobility, chromosome movement and muscle contraction.</text>
</comment>
<evidence type="ECO:0000313" key="4">
    <source>
        <dbReference type="Proteomes" id="UP001344447"/>
    </source>
</evidence>
<dbReference type="PROSITE" id="PS00406">
    <property type="entry name" value="ACTINS_1"/>
    <property type="match status" value="1"/>
</dbReference>
<dbReference type="FunFam" id="3.30.420.40:FF:000291">
    <property type="entry name" value="Actin, alpha skeletal muscle"/>
    <property type="match status" value="1"/>
</dbReference>
<dbReference type="GO" id="GO:0001891">
    <property type="term" value="C:phagocytic cup"/>
    <property type="evidence" value="ECO:0007669"/>
    <property type="project" value="UniProtKB-ARBA"/>
</dbReference>
<dbReference type="GO" id="GO:0030027">
    <property type="term" value="C:lamellipodium"/>
    <property type="evidence" value="ECO:0007669"/>
    <property type="project" value="UniProtKB-ARBA"/>
</dbReference>
<evidence type="ECO:0000256" key="1">
    <source>
        <dbReference type="ARBA" id="ARBA00025474"/>
    </source>
</evidence>
<name>A0AAN7U165_9MYCE</name>
<comment type="caution">
    <text evidence="3">The sequence shown here is derived from an EMBL/GenBank/DDBJ whole genome shotgun (WGS) entry which is preliminary data.</text>
</comment>
<evidence type="ECO:0000256" key="2">
    <source>
        <dbReference type="RuleBase" id="RU000487"/>
    </source>
</evidence>
<reference evidence="3 4" key="1">
    <citation type="submission" date="2023-11" db="EMBL/GenBank/DDBJ databases">
        <title>Dfirmibasis_genome.</title>
        <authorList>
            <person name="Edelbroek B."/>
            <person name="Kjellin J."/>
            <person name="Jerlstrom-Hultqvist J."/>
            <person name="Soderbom F."/>
        </authorList>
    </citation>
    <scope>NUCLEOTIDE SEQUENCE [LARGE SCALE GENOMIC DNA]</scope>
    <source>
        <strain evidence="3 4">TNS-C-14</strain>
    </source>
</reference>
<dbReference type="GO" id="GO:0032010">
    <property type="term" value="C:phagolysosome"/>
    <property type="evidence" value="ECO:0007669"/>
    <property type="project" value="UniProtKB-ARBA"/>
</dbReference>
<dbReference type="SUPFAM" id="SSF53067">
    <property type="entry name" value="Actin-like ATPase domain"/>
    <property type="match status" value="2"/>
</dbReference>
<dbReference type="GO" id="GO:0006909">
    <property type="term" value="P:phagocytosis"/>
    <property type="evidence" value="ECO:0007669"/>
    <property type="project" value="UniProtKB-ARBA"/>
</dbReference>
<dbReference type="Gene3D" id="3.30.420.40">
    <property type="match status" value="2"/>
</dbReference>
<proteinExistence type="inferred from homology"/>
<dbReference type="GO" id="GO:0061836">
    <property type="term" value="C:intranuclear rod"/>
    <property type="evidence" value="ECO:0007669"/>
    <property type="project" value="UniProtKB-ARBA"/>
</dbReference>
<evidence type="ECO:0008006" key="5">
    <source>
        <dbReference type="Google" id="ProtNLM"/>
    </source>
</evidence>
<dbReference type="EMBL" id="JAVFKY010000003">
    <property type="protein sequence ID" value="KAK5579280.1"/>
    <property type="molecule type" value="Genomic_DNA"/>
</dbReference>
<dbReference type="Gene3D" id="3.90.640.10">
    <property type="entry name" value="Actin, Chain A, domain 4"/>
    <property type="match status" value="1"/>
</dbReference>
<dbReference type="AlphaFoldDB" id="A0AAN7U165"/>
<dbReference type="PRINTS" id="PR00190">
    <property type="entry name" value="ACTIN"/>
</dbReference>
<dbReference type="GO" id="GO:0001778">
    <property type="term" value="P:plasma membrane repair"/>
    <property type="evidence" value="ECO:0007669"/>
    <property type="project" value="UniProtKB-ARBA"/>
</dbReference>
<dbReference type="InterPro" id="IPR004000">
    <property type="entry name" value="Actin"/>
</dbReference>
<accession>A0AAN7U165</accession>
<dbReference type="GO" id="GO:0032009">
    <property type="term" value="C:early phagosome"/>
    <property type="evidence" value="ECO:0007669"/>
    <property type="project" value="UniProtKB-ARBA"/>
</dbReference>
<dbReference type="GO" id="GO:0000902">
    <property type="term" value="P:cell morphogenesis"/>
    <property type="evidence" value="ECO:0007669"/>
    <property type="project" value="UniProtKB-ARBA"/>
</dbReference>
<evidence type="ECO:0000313" key="3">
    <source>
        <dbReference type="EMBL" id="KAK5579280.1"/>
    </source>
</evidence>
<dbReference type="FunFam" id="3.90.640.10:FF:000047">
    <property type="entry name" value="Actin, alpha skeletal muscle"/>
    <property type="match status" value="1"/>
</dbReference>
<dbReference type="GO" id="GO:0051591">
    <property type="term" value="P:response to cAMP"/>
    <property type="evidence" value="ECO:0007669"/>
    <property type="project" value="UniProtKB-ARBA"/>
</dbReference>
<dbReference type="PROSITE" id="PS00432">
    <property type="entry name" value="ACTINS_2"/>
    <property type="match status" value="1"/>
</dbReference>
<dbReference type="SMART" id="SM00268">
    <property type="entry name" value="ACTIN"/>
    <property type="match status" value="1"/>
</dbReference>
<dbReference type="Proteomes" id="UP001344447">
    <property type="component" value="Unassembled WGS sequence"/>
</dbReference>
<dbReference type="GO" id="GO:0060187">
    <property type="term" value="C:cell pole"/>
    <property type="evidence" value="ECO:0007669"/>
    <property type="project" value="UniProtKB-ARBA"/>
</dbReference>
<dbReference type="FunFam" id="3.30.420.40:FF:000404">
    <property type="entry name" value="Major actin"/>
    <property type="match status" value="1"/>
</dbReference>
<dbReference type="PANTHER" id="PTHR11937">
    <property type="entry name" value="ACTIN"/>
    <property type="match status" value="1"/>
</dbReference>
<dbReference type="InterPro" id="IPR004001">
    <property type="entry name" value="Actin_CS"/>
</dbReference>
<dbReference type="InterPro" id="IPR043129">
    <property type="entry name" value="ATPase_NBD"/>
</dbReference>
<comment type="similarity">
    <text evidence="2">Belongs to the actin family.</text>
</comment>
<dbReference type="FunFam" id="3.30.420.40:FF:000058">
    <property type="entry name" value="Putative actin-related protein 5"/>
    <property type="match status" value="1"/>
</dbReference>
<organism evidence="3 4">
    <name type="scientific">Dictyostelium firmibasis</name>
    <dbReference type="NCBI Taxonomy" id="79012"/>
    <lineage>
        <taxon>Eukaryota</taxon>
        <taxon>Amoebozoa</taxon>
        <taxon>Evosea</taxon>
        <taxon>Eumycetozoa</taxon>
        <taxon>Dictyostelia</taxon>
        <taxon>Dictyosteliales</taxon>
        <taxon>Dictyosteliaceae</taxon>
        <taxon>Dictyostelium</taxon>
    </lineage>
</organism>
<dbReference type="Pfam" id="PF00022">
    <property type="entry name" value="Actin"/>
    <property type="match status" value="1"/>
</dbReference>
<sequence length="377" mass="42198">MENEEAQVLVIDNGSGICKAGFAGDDAPFTVFPSIVGRPRHTGVMANEYQKDSYVGEEAQSKRGILTLKYPIEHGIVTNWDDMEKIWQHIFYNELSRLPEEHPILLSEAPLNPKANREKMTQIMFETFNTPSMYVTNQAVLSLYASGRTTGIVMDSGDGVSHTVPIYEGYSLSHAILRLDLAGRDLTDCMIKLLTERGYSFTKTAEREIIRDIKEKLAYVALDFEAEMQTDSSSSALEKSSYELPDGQVITIGNELFRCPEALFQPSLLGMESVGIHELTYNSIMKCDVDIRRDLYGNVVLSGGTTLLPGIADRLKKELMILAEPAMRIKIIAPPEPEYSAWIGGSILASLSTFQQMWISKQEYDEFGPTIVHRKCF</sequence>
<keyword evidence="4" id="KW-1185">Reference proteome</keyword>
<dbReference type="GO" id="GO:0005911">
    <property type="term" value="C:cell-cell junction"/>
    <property type="evidence" value="ECO:0007669"/>
    <property type="project" value="UniProtKB-ARBA"/>
</dbReference>
<protein>
    <recommendedName>
        <fullName evidence="5">Actin</fullName>
    </recommendedName>
</protein>
<dbReference type="GO" id="GO:0030864">
    <property type="term" value="C:cortical actin cytoskeleton"/>
    <property type="evidence" value="ECO:0007669"/>
    <property type="project" value="UniProtKB-ARBA"/>
</dbReference>
<gene>
    <name evidence="3" type="ORF">RB653_008961</name>
</gene>